<protein>
    <recommendedName>
        <fullName evidence="4">Cell wall proline rich protein</fullName>
    </recommendedName>
</protein>
<feature type="region of interest" description="Disordered" evidence="1">
    <location>
        <begin position="592"/>
        <end position="651"/>
    </location>
</feature>
<feature type="compositionally biased region" description="Polar residues" evidence="1">
    <location>
        <begin position="10"/>
        <end position="34"/>
    </location>
</feature>
<comment type="caution">
    <text evidence="2">The sequence shown here is derived from an EMBL/GenBank/DDBJ whole genome shotgun (WGS) entry which is preliminary data.</text>
</comment>
<dbReference type="AlphaFoldDB" id="A0A553IBS2"/>
<dbReference type="OrthoDB" id="5406427at2759"/>
<reference evidence="3" key="1">
    <citation type="submission" date="2019-06" db="EMBL/GenBank/DDBJ databases">
        <title>Draft genome sequence of the griseofulvin-producing fungus Xylaria cubensis strain G536.</title>
        <authorList>
            <person name="Mead M.E."/>
            <person name="Raja H.A."/>
            <person name="Steenwyk J.L."/>
            <person name="Knowles S.L."/>
            <person name="Oberlies N.H."/>
            <person name="Rokas A."/>
        </authorList>
    </citation>
    <scope>NUCLEOTIDE SEQUENCE [LARGE SCALE GENOMIC DNA]</scope>
    <source>
        <strain evidence="3">G536</strain>
    </source>
</reference>
<feature type="region of interest" description="Disordered" evidence="1">
    <location>
        <begin position="342"/>
        <end position="395"/>
    </location>
</feature>
<feature type="compositionally biased region" description="Basic residues" evidence="1">
    <location>
        <begin position="200"/>
        <end position="212"/>
    </location>
</feature>
<feature type="region of interest" description="Disordered" evidence="1">
    <location>
        <begin position="928"/>
        <end position="954"/>
    </location>
</feature>
<evidence type="ECO:0000256" key="1">
    <source>
        <dbReference type="SAM" id="MobiDB-lite"/>
    </source>
</evidence>
<name>A0A553IBS2_9PEZI</name>
<feature type="region of interest" description="Disordered" evidence="1">
    <location>
        <begin position="663"/>
        <end position="770"/>
    </location>
</feature>
<organism evidence="2 3">
    <name type="scientific">Xylaria flabelliformis</name>
    <dbReference type="NCBI Taxonomy" id="2512241"/>
    <lineage>
        <taxon>Eukaryota</taxon>
        <taxon>Fungi</taxon>
        <taxon>Dikarya</taxon>
        <taxon>Ascomycota</taxon>
        <taxon>Pezizomycotina</taxon>
        <taxon>Sordariomycetes</taxon>
        <taxon>Xylariomycetidae</taxon>
        <taxon>Xylariales</taxon>
        <taxon>Xylariaceae</taxon>
        <taxon>Xylaria</taxon>
    </lineage>
</organism>
<feature type="compositionally biased region" description="Low complexity" evidence="1">
    <location>
        <begin position="51"/>
        <end position="66"/>
    </location>
</feature>
<dbReference type="EMBL" id="VFLP01000005">
    <property type="protein sequence ID" value="TRX97651.1"/>
    <property type="molecule type" value="Genomic_DNA"/>
</dbReference>
<keyword evidence="3" id="KW-1185">Reference proteome</keyword>
<evidence type="ECO:0008006" key="4">
    <source>
        <dbReference type="Google" id="ProtNLM"/>
    </source>
</evidence>
<gene>
    <name evidence="2" type="ORF">FHL15_001406</name>
</gene>
<feature type="region of interest" description="Disordered" evidence="1">
    <location>
        <begin position="432"/>
        <end position="575"/>
    </location>
</feature>
<feature type="compositionally biased region" description="Polar residues" evidence="1">
    <location>
        <begin position="470"/>
        <end position="479"/>
    </location>
</feature>
<feature type="compositionally biased region" description="Polar residues" evidence="1">
    <location>
        <begin position="378"/>
        <end position="391"/>
    </location>
</feature>
<feature type="compositionally biased region" description="Pro residues" evidence="1">
    <location>
        <begin position="40"/>
        <end position="50"/>
    </location>
</feature>
<feature type="compositionally biased region" description="Low complexity" evidence="1">
    <location>
        <begin position="437"/>
        <end position="451"/>
    </location>
</feature>
<feature type="compositionally biased region" description="Low complexity" evidence="1">
    <location>
        <begin position="227"/>
        <end position="242"/>
    </location>
</feature>
<feature type="compositionally biased region" description="Low complexity" evidence="1">
    <location>
        <begin position="554"/>
        <end position="563"/>
    </location>
</feature>
<feature type="region of interest" description="Disordered" evidence="1">
    <location>
        <begin position="1"/>
        <end position="260"/>
    </location>
</feature>
<feature type="compositionally biased region" description="Basic residues" evidence="1">
    <location>
        <begin position="487"/>
        <end position="497"/>
    </location>
</feature>
<evidence type="ECO:0000313" key="3">
    <source>
        <dbReference type="Proteomes" id="UP000319160"/>
    </source>
</evidence>
<dbReference type="Proteomes" id="UP000319160">
    <property type="component" value="Unassembled WGS sequence"/>
</dbReference>
<accession>A0A553IBS2</accession>
<feature type="compositionally biased region" description="Polar residues" evidence="1">
    <location>
        <begin position="177"/>
        <end position="196"/>
    </location>
</feature>
<feature type="compositionally biased region" description="Polar residues" evidence="1">
    <location>
        <begin position="542"/>
        <end position="553"/>
    </location>
</feature>
<proteinExistence type="predicted"/>
<sequence>MDKAAVGEMNNVTTTQLAASTISHDTMASSVSTQPSPRINLPPPPNPPFTFPARPSSSAPSSLSRTTGRRHQSAIDIPKIGLAVDPSDSDTSWDRLPNFSFNPGNELSPERAGRRPRPPPLPSFSFNPGETPATDSSLLSPSFPPLSPRTIPNHMGHRRGGSEFVGGKLKSGEPITLMSTSPTRSESGFASPSLAPTSGPRKHQRGHSHRRSGAISSHDLSLILQASPSPSSRGSSAPTSPSGFRDQYTFPGVKDQKPLDTNVLGAGEATASEEVVVPNVVPEKPSQSMPELTPKPATRARVGFSDTLEFIPRPLSLVSTDTASTVRPGHSVSGSISSIASITNSTNPDRDSSAILSSPVPRTKPSSRPSTAGAVLERTSSLQVDAEGSSSARRRNSMLMLNDLAGANLPTSAMSTPTRTPKRWTFFGFDSFATAGSPTRPRPASTSSSETAAKEGANIMAPIDNVDVTVENTGSSQDASPVEEKKKSGKKRQKRVKSWAGSILTRKSKSRAQKSKARRRSQTPPIPRFVKDEEMDYDFAETTDQSSGTEMGTSSSRPMSSSSRKGKHRETFVEDDVPYPMIDLDAALGPFNTPTRDPQWEEAQKAGATPKRQLHSAAGMRGFSGPGMHYHRRAESAPEMPPFEGGRFSIHRFGSSSTMADVFEEDEEEEDSHTGESAAEDSTSESQSTTTGDEDEARDTDDAASTPRQERGMELADSQTDISMVSSAKRKGSSSSLPAPRKISNANSSSSLHREAIATEQTYPIPPRKEAMSTTPLEISKLVATSPPAETNQIESIPPDATSIILPGPPMMPISPYSIGQSSSFPSPRSPMSYDAHRISTAPSSVTDENQYHSLLMGEPGPELVRLSIDVPSITSTNSTMTRESLFPGVQPRNMPFHEQRPASFTASAFGRRRSSLASLSRLISSAHGERSKLSMEVPFENEEDKKSKTSRSKRLARIMKFWKPRASSSS</sequence>
<evidence type="ECO:0000313" key="2">
    <source>
        <dbReference type="EMBL" id="TRX97651.1"/>
    </source>
</evidence>
<feature type="compositionally biased region" description="Basic residues" evidence="1">
    <location>
        <begin position="506"/>
        <end position="521"/>
    </location>
</feature>